<reference evidence="2 3" key="1">
    <citation type="submission" date="2020-06" db="EMBL/GenBank/DDBJ databases">
        <authorList>
            <person name="Persinger R.D."/>
            <person name="Temple L."/>
        </authorList>
    </citation>
    <scope>NUCLEOTIDE SEQUENCE [LARGE SCALE GENOMIC DNA]</scope>
</reference>
<protein>
    <submittedName>
        <fullName evidence="2">Baseplate protein</fullName>
    </submittedName>
</protein>
<evidence type="ECO:0000313" key="2">
    <source>
        <dbReference type="EMBL" id="QMP19174.1"/>
    </source>
</evidence>
<dbReference type="Gene3D" id="6.20.150.10">
    <property type="match status" value="1"/>
</dbReference>
<evidence type="ECO:0000313" key="3">
    <source>
        <dbReference type="Proteomes" id="UP000514744"/>
    </source>
</evidence>
<sequence length="156" mass="16596">MSEYELGELGRQLANLVRVGKVAELDEANARVKVSTAGLTTDWLPWGAARAGKTRQWSPPQVGEQVVIASPYGDMAQAVVIGSLFQDDSPAPAASKDQETTVYPDGARQDYNSASHTFTLEVPAGGKIVFKIGATTLELRADGTTLTTPQFEGVQS</sequence>
<dbReference type="Pfam" id="PF04717">
    <property type="entry name" value="Phage_base_V"/>
    <property type="match status" value="1"/>
</dbReference>
<dbReference type="KEGG" id="vg:63642561"/>
<dbReference type="InterPro" id="IPR013046">
    <property type="entry name" value="GpV/Gp45"/>
</dbReference>
<dbReference type="InterPro" id="IPR037026">
    <property type="entry name" value="Vgr_OB-fold_dom_sf"/>
</dbReference>
<name>A0A7D7EMR3_9CAUD</name>
<feature type="domain" description="Gp5/Type VI secretion system Vgr protein OB-fold" evidence="1">
    <location>
        <begin position="19"/>
        <end position="85"/>
    </location>
</feature>
<dbReference type="GeneID" id="63642561"/>
<keyword evidence="3" id="KW-1185">Reference proteome</keyword>
<dbReference type="Proteomes" id="UP000514744">
    <property type="component" value="Segment"/>
</dbReference>
<evidence type="ECO:0000259" key="1">
    <source>
        <dbReference type="Pfam" id="PF04717"/>
    </source>
</evidence>
<dbReference type="InterPro" id="IPR006531">
    <property type="entry name" value="Gp5/Vgr_OB"/>
</dbReference>
<dbReference type="NCBIfam" id="TIGR01644">
    <property type="entry name" value="phage_P2_V"/>
    <property type="match status" value="1"/>
</dbReference>
<accession>A0A7D7EMR3</accession>
<dbReference type="EMBL" id="MT613935">
    <property type="protein sequence ID" value="QMP19174.1"/>
    <property type="molecule type" value="Genomic_DNA"/>
</dbReference>
<dbReference type="Gene3D" id="2.40.50.230">
    <property type="entry name" value="Gp5 N-terminal domain"/>
    <property type="match status" value="1"/>
</dbReference>
<organism evidence="2 3">
    <name type="scientific">Pseudomonas phage Persinger</name>
    <dbReference type="NCBI Taxonomy" id="2749430"/>
    <lineage>
        <taxon>Viruses</taxon>
        <taxon>Duplodnaviria</taxon>
        <taxon>Heunggongvirae</taxon>
        <taxon>Uroviricota</taxon>
        <taxon>Caudoviricetes</taxon>
        <taxon>Harrisonburgvirus</taxon>
        <taxon>Harrisonburgvirus persinger</taxon>
    </lineage>
</organism>
<proteinExistence type="predicted"/>
<dbReference type="RefSeq" id="YP_010038089.1">
    <property type="nucleotide sequence ID" value="NC_054149.1"/>
</dbReference>